<keyword evidence="2" id="KW-1185">Reference proteome</keyword>
<organism evidence="1 2">
    <name type="scientific">Larinioides sclopetarius</name>
    <dbReference type="NCBI Taxonomy" id="280406"/>
    <lineage>
        <taxon>Eukaryota</taxon>
        <taxon>Metazoa</taxon>
        <taxon>Ecdysozoa</taxon>
        <taxon>Arthropoda</taxon>
        <taxon>Chelicerata</taxon>
        <taxon>Arachnida</taxon>
        <taxon>Araneae</taxon>
        <taxon>Araneomorphae</taxon>
        <taxon>Entelegynae</taxon>
        <taxon>Araneoidea</taxon>
        <taxon>Araneidae</taxon>
        <taxon>Larinioides</taxon>
    </lineage>
</organism>
<reference evidence="1 2" key="1">
    <citation type="submission" date="2024-04" db="EMBL/GenBank/DDBJ databases">
        <authorList>
            <person name="Rising A."/>
            <person name="Reimegard J."/>
            <person name="Sonavane S."/>
            <person name="Akerstrom W."/>
            <person name="Nylinder S."/>
            <person name="Hedman E."/>
            <person name="Kallberg Y."/>
        </authorList>
    </citation>
    <scope>NUCLEOTIDE SEQUENCE [LARGE SCALE GENOMIC DNA]</scope>
</reference>
<accession>A0AAV2A5J2</accession>
<dbReference type="EMBL" id="CAXIEN010000120">
    <property type="protein sequence ID" value="CAL1279262.1"/>
    <property type="molecule type" value="Genomic_DNA"/>
</dbReference>
<dbReference type="Proteomes" id="UP001497382">
    <property type="component" value="Unassembled WGS sequence"/>
</dbReference>
<evidence type="ECO:0000313" key="2">
    <source>
        <dbReference type="Proteomes" id="UP001497382"/>
    </source>
</evidence>
<gene>
    <name evidence="1" type="ORF">LARSCL_LOCUS10248</name>
</gene>
<comment type="caution">
    <text evidence="1">The sequence shown here is derived from an EMBL/GenBank/DDBJ whole genome shotgun (WGS) entry which is preliminary data.</text>
</comment>
<protein>
    <submittedName>
        <fullName evidence="1">Uncharacterized protein</fullName>
    </submittedName>
</protein>
<sequence>MSCCFKFLRWNCSTSWHILLRGFMRKLNILSFIRRIPLGCPGNVLVMAAPILNVSLLVDVKFMKSEVTIVPSSDSPQD</sequence>
<dbReference type="AlphaFoldDB" id="A0AAV2A5J2"/>
<name>A0AAV2A5J2_9ARAC</name>
<proteinExistence type="predicted"/>
<evidence type="ECO:0000313" key="1">
    <source>
        <dbReference type="EMBL" id="CAL1279262.1"/>
    </source>
</evidence>